<keyword evidence="9" id="KW-1185">Reference proteome</keyword>
<dbReference type="EMBL" id="CAXKWB010111791">
    <property type="protein sequence ID" value="CAL4233325.1"/>
    <property type="molecule type" value="Genomic_DNA"/>
</dbReference>
<keyword evidence="2" id="KW-0677">Repeat</keyword>
<evidence type="ECO:0000313" key="9">
    <source>
        <dbReference type="Proteomes" id="UP001497623"/>
    </source>
</evidence>
<dbReference type="Pfam" id="PF00096">
    <property type="entry name" value="zf-C2H2"/>
    <property type="match status" value="5"/>
</dbReference>
<keyword evidence="3 5" id="KW-0863">Zinc-finger</keyword>
<reference evidence="8 9" key="1">
    <citation type="submission" date="2024-05" db="EMBL/GenBank/DDBJ databases">
        <authorList>
            <person name="Wallberg A."/>
        </authorList>
    </citation>
    <scope>NUCLEOTIDE SEQUENCE [LARGE SCALE GENOMIC DNA]</scope>
</reference>
<feature type="non-terminal residue" evidence="8">
    <location>
        <position position="464"/>
    </location>
</feature>
<feature type="domain" description="C2H2-type" evidence="6">
    <location>
        <begin position="277"/>
        <end position="304"/>
    </location>
</feature>
<dbReference type="InterPro" id="IPR013087">
    <property type="entry name" value="Znf_C2H2_type"/>
</dbReference>
<comment type="caution">
    <text evidence="8">The sequence shown here is derived from an EMBL/GenBank/DDBJ whole genome shotgun (WGS) entry which is preliminary data.</text>
</comment>
<dbReference type="GO" id="GO:0000981">
    <property type="term" value="F:DNA-binding transcription factor activity, RNA polymerase II-specific"/>
    <property type="evidence" value="ECO:0007669"/>
    <property type="project" value="TreeGrafter"/>
</dbReference>
<evidence type="ECO:0000256" key="2">
    <source>
        <dbReference type="ARBA" id="ARBA00022737"/>
    </source>
</evidence>
<protein>
    <recommendedName>
        <fullName evidence="6">C2H2-type domain-containing protein</fullName>
    </recommendedName>
</protein>
<dbReference type="EMBL" id="CAXKWB010111791">
    <property type="protein sequence ID" value="CAL4233327.1"/>
    <property type="molecule type" value="Genomic_DNA"/>
</dbReference>
<dbReference type="InterPro" id="IPR036236">
    <property type="entry name" value="Znf_C2H2_sf"/>
</dbReference>
<feature type="domain" description="C2H2-type" evidence="6">
    <location>
        <begin position="45"/>
        <end position="72"/>
    </location>
</feature>
<feature type="domain" description="C2H2-type" evidence="6">
    <location>
        <begin position="305"/>
        <end position="332"/>
    </location>
</feature>
<dbReference type="PROSITE" id="PS50157">
    <property type="entry name" value="ZINC_FINGER_C2H2_2"/>
    <property type="match status" value="8"/>
</dbReference>
<name>A0AAV2SSM1_MEGNR</name>
<feature type="domain" description="C2H2-type" evidence="6">
    <location>
        <begin position="73"/>
        <end position="101"/>
    </location>
</feature>
<dbReference type="Gene3D" id="3.30.160.60">
    <property type="entry name" value="Classic Zinc Finger"/>
    <property type="match status" value="8"/>
</dbReference>
<keyword evidence="4" id="KW-0862">Zinc</keyword>
<dbReference type="GO" id="GO:0043565">
    <property type="term" value="F:sequence-specific DNA binding"/>
    <property type="evidence" value="ECO:0007669"/>
    <property type="project" value="TreeGrafter"/>
</dbReference>
<evidence type="ECO:0000259" key="6">
    <source>
        <dbReference type="PROSITE" id="PS50157"/>
    </source>
</evidence>
<evidence type="ECO:0000256" key="1">
    <source>
        <dbReference type="ARBA" id="ARBA00022723"/>
    </source>
</evidence>
<dbReference type="SMART" id="SM00355">
    <property type="entry name" value="ZnF_C2H2"/>
    <property type="match status" value="11"/>
</dbReference>
<evidence type="ECO:0000256" key="4">
    <source>
        <dbReference type="ARBA" id="ARBA00022833"/>
    </source>
</evidence>
<gene>
    <name evidence="7" type="ORF">MNOR_LOCUS39927</name>
    <name evidence="8" type="ORF">MNOR_LOCUS39928</name>
</gene>
<dbReference type="SUPFAM" id="SSF57667">
    <property type="entry name" value="beta-beta-alpha zinc fingers"/>
    <property type="match status" value="5"/>
</dbReference>
<proteinExistence type="predicted"/>
<dbReference type="FunFam" id="3.30.160.60:FF:000624">
    <property type="entry name" value="zinc finger protein 697"/>
    <property type="match status" value="1"/>
</dbReference>
<dbReference type="AlphaFoldDB" id="A0AAV2SSM1"/>
<dbReference type="GO" id="GO:0005634">
    <property type="term" value="C:nucleus"/>
    <property type="evidence" value="ECO:0007669"/>
    <property type="project" value="TreeGrafter"/>
</dbReference>
<feature type="domain" description="C2H2-type" evidence="6">
    <location>
        <begin position="167"/>
        <end position="194"/>
    </location>
</feature>
<feature type="domain" description="C2H2-type" evidence="6">
    <location>
        <begin position="381"/>
        <end position="408"/>
    </location>
</feature>
<feature type="domain" description="C2H2-type" evidence="6">
    <location>
        <begin position="110"/>
        <end position="137"/>
    </location>
</feature>
<dbReference type="PANTHER" id="PTHR24408">
    <property type="entry name" value="ZINC FINGER PROTEIN"/>
    <property type="match status" value="1"/>
</dbReference>
<dbReference type="GO" id="GO:0008270">
    <property type="term" value="F:zinc ion binding"/>
    <property type="evidence" value="ECO:0007669"/>
    <property type="project" value="UniProtKB-KW"/>
</dbReference>
<evidence type="ECO:0000313" key="8">
    <source>
        <dbReference type="EMBL" id="CAL4233327.1"/>
    </source>
</evidence>
<accession>A0AAV2SSM1</accession>
<evidence type="ECO:0000256" key="3">
    <source>
        <dbReference type="ARBA" id="ARBA00022771"/>
    </source>
</evidence>
<dbReference type="PANTHER" id="PTHR24408:SF64">
    <property type="entry name" value="LINKING IMMUNITY AND METABOLISM-RELATED"/>
    <property type="match status" value="1"/>
</dbReference>
<dbReference type="PROSITE" id="PS00028">
    <property type="entry name" value="ZINC_FINGER_C2H2_1"/>
    <property type="match status" value="7"/>
</dbReference>
<feature type="domain" description="C2H2-type" evidence="6">
    <location>
        <begin position="195"/>
        <end position="223"/>
    </location>
</feature>
<feature type="non-terminal residue" evidence="8">
    <location>
        <position position="1"/>
    </location>
</feature>
<keyword evidence="1" id="KW-0479">Metal-binding</keyword>
<organism evidence="8 9">
    <name type="scientific">Meganyctiphanes norvegica</name>
    <name type="common">Northern krill</name>
    <name type="synonym">Thysanopoda norvegica</name>
    <dbReference type="NCBI Taxonomy" id="48144"/>
    <lineage>
        <taxon>Eukaryota</taxon>
        <taxon>Metazoa</taxon>
        <taxon>Ecdysozoa</taxon>
        <taxon>Arthropoda</taxon>
        <taxon>Crustacea</taxon>
        <taxon>Multicrustacea</taxon>
        <taxon>Malacostraca</taxon>
        <taxon>Eumalacostraca</taxon>
        <taxon>Eucarida</taxon>
        <taxon>Euphausiacea</taxon>
        <taxon>Euphausiidae</taxon>
        <taxon>Meganyctiphanes</taxon>
    </lineage>
</organism>
<dbReference type="Proteomes" id="UP001497623">
    <property type="component" value="Unassembled WGS sequence"/>
</dbReference>
<evidence type="ECO:0000256" key="5">
    <source>
        <dbReference type="PROSITE-ProRule" id="PRU00042"/>
    </source>
</evidence>
<sequence>ILIQRIVLTCDTSIMMSSGRSASEIDLENPVKEEPSDTTGTEQGFHCKICSKKFEKSLSLALHMRIHPKEKRFVCTVCDRGYGTKYDLDRHVTMIHRGKWFRKKSINGEHVCEKCQISFNSENDLKAHTVIHIKGKKPFACTICNYKSCSIPALKTHLTMHTDEHLRFCLHCGKEYPYKSQLLIHLMTHTNVKPYSCSECGQKFKQKNNLKTHLLFIHGKNNDSSRGVNENDCTQECKIEKDIETVETSVGESKHIPENVINTVNIKSPQKTINKLFSCLICNYTFTKMSILKNHLLVHASESFKTCTHCSKEFAWKKSLKKHLMTHTNVKGDTLPPNKKDLVDLKIRTDLKYLHACSECKYKSTKKGLLEKHLLKHKSSFECTLCDYKSNTKQDLDIHFSSHTGEMPVSCYLCNFKSAFQRNLDQHYMLDHMDDPTNISLPMKDMNISTSVKLLHNQLNDKEI</sequence>
<evidence type="ECO:0000313" key="7">
    <source>
        <dbReference type="EMBL" id="CAL4233325.1"/>
    </source>
</evidence>